<dbReference type="AlphaFoldDB" id="A0A8J5XV82"/>
<organism evidence="2 3">
    <name type="scientific">Diacronema lutheri</name>
    <name type="common">Unicellular marine alga</name>
    <name type="synonym">Monochrysis lutheri</name>
    <dbReference type="NCBI Taxonomy" id="2081491"/>
    <lineage>
        <taxon>Eukaryota</taxon>
        <taxon>Haptista</taxon>
        <taxon>Haptophyta</taxon>
        <taxon>Pavlovophyceae</taxon>
        <taxon>Pavlovales</taxon>
        <taxon>Pavlovaceae</taxon>
        <taxon>Diacronema</taxon>
    </lineage>
</organism>
<evidence type="ECO:0000313" key="2">
    <source>
        <dbReference type="EMBL" id="KAG8468540.1"/>
    </source>
</evidence>
<accession>A0A8J5XV82</accession>
<feature type="region of interest" description="Disordered" evidence="1">
    <location>
        <begin position="1"/>
        <end position="28"/>
    </location>
</feature>
<evidence type="ECO:0000256" key="1">
    <source>
        <dbReference type="SAM" id="MobiDB-lite"/>
    </source>
</evidence>
<dbReference type="Proteomes" id="UP000751190">
    <property type="component" value="Unassembled WGS sequence"/>
</dbReference>
<feature type="compositionally biased region" description="Polar residues" evidence="1">
    <location>
        <begin position="1"/>
        <end position="23"/>
    </location>
</feature>
<sequence length="212" mass="22562">MRRTTSLQLLADEAQSSPSSSPTAVRLGSMRHAFSFTTLSDLAPPPKQPPKQPRVDELVIKLSRAPSRPRIDTPVAPRAPKLRAVACDEMLAEMEPLALEPPRPSAVHARASHLLAPRAPKLLPTLMLDDVEPLSLPLALLQPAPMMCSGAQRPTGTRRKRSNAISPLGLGRVRAPRRGPSPILAQGEATAARLCHLHLAAAEAAASLPATS</sequence>
<name>A0A8J5XV82_DIALT</name>
<feature type="region of interest" description="Disordered" evidence="1">
    <location>
        <begin position="150"/>
        <end position="183"/>
    </location>
</feature>
<dbReference type="EMBL" id="JAGTXO010000004">
    <property type="protein sequence ID" value="KAG8468540.1"/>
    <property type="molecule type" value="Genomic_DNA"/>
</dbReference>
<evidence type="ECO:0000313" key="3">
    <source>
        <dbReference type="Proteomes" id="UP000751190"/>
    </source>
</evidence>
<reference evidence="2" key="1">
    <citation type="submission" date="2021-05" db="EMBL/GenBank/DDBJ databases">
        <title>The genome of the haptophyte Pavlova lutheri (Diacronema luteri, Pavlovales) - a model for lipid biosynthesis in eukaryotic algae.</title>
        <authorList>
            <person name="Hulatt C.J."/>
            <person name="Posewitz M.C."/>
        </authorList>
    </citation>
    <scope>NUCLEOTIDE SEQUENCE</scope>
    <source>
        <strain evidence="2">NIVA-4/92</strain>
    </source>
</reference>
<proteinExistence type="predicted"/>
<gene>
    <name evidence="2" type="ORF">KFE25_013623</name>
</gene>
<keyword evidence="3" id="KW-1185">Reference proteome</keyword>
<comment type="caution">
    <text evidence="2">The sequence shown here is derived from an EMBL/GenBank/DDBJ whole genome shotgun (WGS) entry which is preliminary data.</text>
</comment>
<protein>
    <submittedName>
        <fullName evidence="2">Uncharacterized protein</fullName>
    </submittedName>
</protein>